<evidence type="ECO:0000256" key="5">
    <source>
        <dbReference type="ARBA" id="ARBA00023136"/>
    </source>
</evidence>
<dbReference type="PANTHER" id="PTHR23130">
    <property type="entry name" value="CYTOCHROME B561 AND DOMON DOMAIN-CONTAINING PROTEIN"/>
    <property type="match status" value="1"/>
</dbReference>
<feature type="signal peptide" evidence="7">
    <location>
        <begin position="1"/>
        <end position="27"/>
    </location>
</feature>
<dbReference type="STRING" id="1590841.A0A2R6QSN6"/>
<keyword evidence="3 7" id="KW-0732">Signal</keyword>
<dbReference type="InterPro" id="IPR045265">
    <property type="entry name" value="AIR12_DOMON"/>
</dbReference>
<dbReference type="InterPro" id="IPR005018">
    <property type="entry name" value="DOMON_domain"/>
</dbReference>
<evidence type="ECO:0000256" key="6">
    <source>
        <dbReference type="SAM" id="MobiDB-lite"/>
    </source>
</evidence>
<feature type="domain" description="DOMON" evidence="8">
    <location>
        <begin position="50"/>
        <end position="163"/>
    </location>
</feature>
<name>A0A2R6QSN6_ACTCC</name>
<dbReference type="GO" id="GO:0016020">
    <property type="term" value="C:membrane"/>
    <property type="evidence" value="ECO:0007669"/>
    <property type="project" value="UniProtKB-SubCell"/>
</dbReference>
<evidence type="ECO:0000259" key="8">
    <source>
        <dbReference type="PROSITE" id="PS50836"/>
    </source>
</evidence>
<keyword evidence="5" id="KW-0472">Membrane</keyword>
<keyword evidence="4" id="KW-0249">Electron transport</keyword>
<evidence type="ECO:0000256" key="7">
    <source>
        <dbReference type="SAM" id="SignalP"/>
    </source>
</evidence>
<dbReference type="InParanoid" id="A0A2R6QSN6"/>
<dbReference type="AlphaFoldDB" id="A0A2R6QSN6"/>
<evidence type="ECO:0000256" key="2">
    <source>
        <dbReference type="ARBA" id="ARBA00022448"/>
    </source>
</evidence>
<accession>A0A2R6QSN6</accession>
<feature type="compositionally biased region" description="Gly residues" evidence="6">
    <location>
        <begin position="209"/>
        <end position="222"/>
    </location>
</feature>
<evidence type="ECO:0000256" key="1">
    <source>
        <dbReference type="ARBA" id="ARBA00004370"/>
    </source>
</evidence>
<dbReference type="PANTHER" id="PTHR23130:SF195">
    <property type="entry name" value="CYTOCHROME B561 AND DOMON DOMAIN-CONTAINING PROTEIN"/>
    <property type="match status" value="1"/>
</dbReference>
<dbReference type="OrthoDB" id="1720670at2759"/>
<dbReference type="EMBL" id="NKQK01000013">
    <property type="protein sequence ID" value="PSS14119.1"/>
    <property type="molecule type" value="Genomic_DNA"/>
</dbReference>
<proteinExistence type="predicted"/>
<evidence type="ECO:0000313" key="10">
    <source>
        <dbReference type="Proteomes" id="UP000241394"/>
    </source>
</evidence>
<dbReference type="Pfam" id="PF04526">
    <property type="entry name" value="DUF568"/>
    <property type="match status" value="1"/>
</dbReference>
<keyword evidence="10" id="KW-1185">Reference proteome</keyword>
<feature type="chain" id="PRO_5015350404" evidence="7">
    <location>
        <begin position="28"/>
        <end position="248"/>
    </location>
</feature>
<comment type="caution">
    <text evidence="9">The sequence shown here is derived from an EMBL/GenBank/DDBJ whole genome shotgun (WGS) entry which is preliminary data.</text>
</comment>
<dbReference type="OMA" id="HANNQAN"/>
<keyword evidence="2" id="KW-0813">Transport</keyword>
<dbReference type="Proteomes" id="UP000241394">
    <property type="component" value="Chromosome LG13"/>
</dbReference>
<gene>
    <name evidence="9" type="ORF">CEY00_Acc14738</name>
</gene>
<reference evidence="10" key="2">
    <citation type="journal article" date="2018" name="BMC Genomics">
        <title>A manually annotated Actinidia chinensis var. chinensis (kiwifruit) genome highlights the challenges associated with draft genomes and gene prediction in plants.</title>
        <authorList>
            <person name="Pilkington S.M."/>
            <person name="Crowhurst R."/>
            <person name="Hilario E."/>
            <person name="Nardozza S."/>
            <person name="Fraser L."/>
            <person name="Peng Y."/>
            <person name="Gunaseelan K."/>
            <person name="Simpson R."/>
            <person name="Tahir J."/>
            <person name="Deroles S.C."/>
            <person name="Templeton K."/>
            <person name="Luo Z."/>
            <person name="Davy M."/>
            <person name="Cheng C."/>
            <person name="McNeilage M."/>
            <person name="Scaglione D."/>
            <person name="Liu Y."/>
            <person name="Zhang Q."/>
            <person name="Datson P."/>
            <person name="De Silva N."/>
            <person name="Gardiner S.E."/>
            <person name="Bassett H."/>
            <person name="Chagne D."/>
            <person name="McCallum J."/>
            <person name="Dzierzon H."/>
            <person name="Deng C."/>
            <person name="Wang Y.Y."/>
            <person name="Barron L."/>
            <person name="Manako K."/>
            <person name="Bowen J."/>
            <person name="Foster T.M."/>
            <person name="Erridge Z.A."/>
            <person name="Tiffin H."/>
            <person name="Waite C.N."/>
            <person name="Davies K.M."/>
            <person name="Grierson E.P."/>
            <person name="Laing W.A."/>
            <person name="Kirk R."/>
            <person name="Chen X."/>
            <person name="Wood M."/>
            <person name="Montefiori M."/>
            <person name="Brummell D.A."/>
            <person name="Schwinn K.E."/>
            <person name="Catanach A."/>
            <person name="Fullerton C."/>
            <person name="Li D."/>
            <person name="Meiyalaghan S."/>
            <person name="Nieuwenhuizen N."/>
            <person name="Read N."/>
            <person name="Prakash R."/>
            <person name="Hunter D."/>
            <person name="Zhang H."/>
            <person name="McKenzie M."/>
            <person name="Knabel M."/>
            <person name="Harris A."/>
            <person name="Allan A.C."/>
            <person name="Gleave A."/>
            <person name="Chen A."/>
            <person name="Janssen B.J."/>
            <person name="Plunkett B."/>
            <person name="Ampomah-Dwamena C."/>
            <person name="Voogd C."/>
            <person name="Leif D."/>
            <person name="Lafferty D."/>
            <person name="Souleyre E.J.F."/>
            <person name="Varkonyi-Gasic E."/>
            <person name="Gambi F."/>
            <person name="Hanley J."/>
            <person name="Yao J.L."/>
            <person name="Cheung J."/>
            <person name="David K.M."/>
            <person name="Warren B."/>
            <person name="Marsh K."/>
            <person name="Snowden K.C."/>
            <person name="Lin-Wang K."/>
            <person name="Brian L."/>
            <person name="Martinez-Sanchez M."/>
            <person name="Wang M."/>
            <person name="Ileperuma N."/>
            <person name="Macnee N."/>
            <person name="Campin R."/>
            <person name="McAtee P."/>
            <person name="Drummond R.S.M."/>
            <person name="Espley R.V."/>
            <person name="Ireland H.S."/>
            <person name="Wu R."/>
            <person name="Atkinson R.G."/>
            <person name="Karunairetnam S."/>
            <person name="Bulley S."/>
            <person name="Chunkath S."/>
            <person name="Hanley Z."/>
            <person name="Storey R."/>
            <person name="Thrimawithana A.H."/>
            <person name="Thomson S."/>
            <person name="David C."/>
            <person name="Testolin R."/>
            <person name="Huang H."/>
            <person name="Hellens R.P."/>
            <person name="Schaffer R.J."/>
        </authorList>
    </citation>
    <scope>NUCLEOTIDE SEQUENCE [LARGE SCALE GENOMIC DNA]</scope>
    <source>
        <strain evidence="10">cv. Red5</strain>
    </source>
</reference>
<dbReference type="CDD" id="cd09629">
    <property type="entry name" value="DOMON_CIL1_like"/>
    <property type="match status" value="1"/>
</dbReference>
<evidence type="ECO:0000256" key="3">
    <source>
        <dbReference type="ARBA" id="ARBA00022729"/>
    </source>
</evidence>
<dbReference type="PROSITE" id="PS50836">
    <property type="entry name" value="DOMON"/>
    <property type="match status" value="1"/>
</dbReference>
<organism evidence="9 10">
    <name type="scientific">Actinidia chinensis var. chinensis</name>
    <name type="common">Chinese soft-hair kiwi</name>
    <dbReference type="NCBI Taxonomy" id="1590841"/>
    <lineage>
        <taxon>Eukaryota</taxon>
        <taxon>Viridiplantae</taxon>
        <taxon>Streptophyta</taxon>
        <taxon>Embryophyta</taxon>
        <taxon>Tracheophyta</taxon>
        <taxon>Spermatophyta</taxon>
        <taxon>Magnoliopsida</taxon>
        <taxon>eudicotyledons</taxon>
        <taxon>Gunneridae</taxon>
        <taxon>Pentapetalae</taxon>
        <taxon>asterids</taxon>
        <taxon>Ericales</taxon>
        <taxon>Actinidiaceae</taxon>
        <taxon>Actinidia</taxon>
    </lineage>
</organism>
<evidence type="ECO:0000313" key="9">
    <source>
        <dbReference type="EMBL" id="PSS14119.1"/>
    </source>
</evidence>
<feature type="compositionally biased region" description="Low complexity" evidence="6">
    <location>
        <begin position="199"/>
        <end position="208"/>
    </location>
</feature>
<feature type="region of interest" description="Disordered" evidence="6">
    <location>
        <begin position="198"/>
        <end position="222"/>
    </location>
</feature>
<protein>
    <submittedName>
        <fullName evidence="9">Cytochrome b561 and DOMON domain-containing protein</fullName>
    </submittedName>
</protein>
<evidence type="ECO:0000256" key="4">
    <source>
        <dbReference type="ARBA" id="ARBA00022982"/>
    </source>
</evidence>
<dbReference type="Gramene" id="PSS14119">
    <property type="protein sequence ID" value="PSS14119"/>
    <property type="gene ID" value="CEY00_Acc14738"/>
</dbReference>
<sequence>MASLRFTSLLVCLSSLTVLLLISPSQSLTCTSQNFTNRHVYTNCTDLHSLNAYLHWSHNSTTSSLSIAFVAAPAKSDGWIAWAVNPTGTGMVGAQALVALKRSDGSMAVDTFNISSYRSIVKSNLSFAVSAARAESSGGVMRIFATIALPEKATAVNQVWQVGPSVTGGLPDKHDFLPANLNAKGTLELVTGSGADTRSPALAPSPAGTGSGSGGDKSAGNNGGASRIGKSNFGFYVFLFIVCFVFYF</sequence>
<reference evidence="9 10" key="1">
    <citation type="submission" date="2017-07" db="EMBL/GenBank/DDBJ databases">
        <title>An improved, manually edited Actinidia chinensis var. chinensis (kiwifruit) genome highlights the challenges associated with draft genomes and gene prediction in plants.</title>
        <authorList>
            <person name="Pilkington S."/>
            <person name="Crowhurst R."/>
            <person name="Hilario E."/>
            <person name="Nardozza S."/>
            <person name="Fraser L."/>
            <person name="Peng Y."/>
            <person name="Gunaseelan K."/>
            <person name="Simpson R."/>
            <person name="Tahir J."/>
            <person name="Deroles S."/>
            <person name="Templeton K."/>
            <person name="Luo Z."/>
            <person name="Davy M."/>
            <person name="Cheng C."/>
            <person name="Mcneilage M."/>
            <person name="Scaglione D."/>
            <person name="Liu Y."/>
            <person name="Zhang Q."/>
            <person name="Datson P."/>
            <person name="De Silva N."/>
            <person name="Gardiner S."/>
            <person name="Bassett H."/>
            <person name="Chagne D."/>
            <person name="Mccallum J."/>
            <person name="Dzierzon H."/>
            <person name="Deng C."/>
            <person name="Wang Y.-Y."/>
            <person name="Barron N."/>
            <person name="Manako K."/>
            <person name="Bowen J."/>
            <person name="Foster T."/>
            <person name="Erridge Z."/>
            <person name="Tiffin H."/>
            <person name="Waite C."/>
            <person name="Davies K."/>
            <person name="Grierson E."/>
            <person name="Laing W."/>
            <person name="Kirk R."/>
            <person name="Chen X."/>
            <person name="Wood M."/>
            <person name="Montefiori M."/>
            <person name="Brummell D."/>
            <person name="Schwinn K."/>
            <person name="Catanach A."/>
            <person name="Fullerton C."/>
            <person name="Li D."/>
            <person name="Meiyalaghan S."/>
            <person name="Nieuwenhuizen N."/>
            <person name="Read N."/>
            <person name="Prakash R."/>
            <person name="Hunter D."/>
            <person name="Zhang H."/>
            <person name="Mckenzie M."/>
            <person name="Knabel M."/>
            <person name="Harris A."/>
            <person name="Allan A."/>
            <person name="Chen A."/>
            <person name="Janssen B."/>
            <person name="Plunkett B."/>
            <person name="Dwamena C."/>
            <person name="Voogd C."/>
            <person name="Leif D."/>
            <person name="Lafferty D."/>
            <person name="Souleyre E."/>
            <person name="Varkonyi-Gasic E."/>
            <person name="Gambi F."/>
            <person name="Hanley J."/>
            <person name="Yao J.-L."/>
            <person name="Cheung J."/>
            <person name="David K."/>
            <person name="Warren B."/>
            <person name="Marsh K."/>
            <person name="Snowden K."/>
            <person name="Lin-Wang K."/>
            <person name="Brian L."/>
            <person name="Martinez-Sanchez M."/>
            <person name="Wang M."/>
            <person name="Ileperuma N."/>
            <person name="Macnee N."/>
            <person name="Campin R."/>
            <person name="Mcatee P."/>
            <person name="Drummond R."/>
            <person name="Espley R."/>
            <person name="Ireland H."/>
            <person name="Wu R."/>
            <person name="Atkinson R."/>
            <person name="Karunairetnam S."/>
            <person name="Bulley S."/>
            <person name="Chunkath S."/>
            <person name="Hanley Z."/>
            <person name="Storey R."/>
            <person name="Thrimawithana A."/>
            <person name="Thomson S."/>
            <person name="David C."/>
            <person name="Testolin R."/>
        </authorList>
    </citation>
    <scope>NUCLEOTIDE SEQUENCE [LARGE SCALE GENOMIC DNA]</scope>
    <source>
        <strain evidence="10">cv. Red5</strain>
        <tissue evidence="9">Young leaf</tissue>
    </source>
</reference>
<comment type="subcellular location">
    <subcellularLocation>
        <location evidence="1">Membrane</location>
    </subcellularLocation>
</comment>